<dbReference type="OrthoDB" id="4498621at2759"/>
<accession>A0A9W9GV34</accession>
<dbReference type="EMBL" id="JAPQKL010000005">
    <property type="protein sequence ID" value="KAJ5130453.1"/>
    <property type="molecule type" value="Genomic_DNA"/>
</dbReference>
<evidence type="ECO:0000256" key="1">
    <source>
        <dbReference type="SAM" id="MobiDB-lite"/>
    </source>
</evidence>
<dbReference type="Proteomes" id="UP001149079">
    <property type="component" value="Unassembled WGS sequence"/>
</dbReference>
<feature type="compositionally biased region" description="Basic and acidic residues" evidence="1">
    <location>
        <begin position="46"/>
        <end position="59"/>
    </location>
</feature>
<evidence type="ECO:0000313" key="2">
    <source>
        <dbReference type="EMBL" id="KAJ5130453.1"/>
    </source>
</evidence>
<dbReference type="AlphaFoldDB" id="A0A9W9GV34"/>
<dbReference type="GeneID" id="81406406"/>
<proteinExistence type="predicted"/>
<feature type="region of interest" description="Disordered" evidence="1">
    <location>
        <begin position="32"/>
        <end position="225"/>
    </location>
</feature>
<reference evidence="2" key="2">
    <citation type="journal article" date="2023" name="IMA Fungus">
        <title>Comparative genomic study of the Penicillium genus elucidates a diverse pangenome and 15 lateral gene transfer events.</title>
        <authorList>
            <person name="Petersen C."/>
            <person name="Sorensen T."/>
            <person name="Nielsen M.R."/>
            <person name="Sondergaard T.E."/>
            <person name="Sorensen J.L."/>
            <person name="Fitzpatrick D.A."/>
            <person name="Frisvad J.C."/>
            <person name="Nielsen K.L."/>
        </authorList>
    </citation>
    <scope>NUCLEOTIDE SEQUENCE</scope>
    <source>
        <strain evidence="2">IBT 22155</strain>
    </source>
</reference>
<comment type="caution">
    <text evidence="2">The sequence shown here is derived from an EMBL/GenBank/DDBJ whole genome shotgun (WGS) entry which is preliminary data.</text>
</comment>
<protein>
    <submittedName>
        <fullName evidence="2">Uncharacterized protein</fullName>
    </submittedName>
</protein>
<feature type="compositionally biased region" description="Polar residues" evidence="1">
    <location>
        <begin position="94"/>
        <end position="111"/>
    </location>
</feature>
<dbReference type="RefSeq" id="XP_056520832.1">
    <property type="nucleotide sequence ID" value="XM_056667236.1"/>
</dbReference>
<sequence length="225" mass="23574">MATEGTSMQANANSADTAEIVKEHSHAFQNRLNTTQTDSDPAIDTAKPKLDGQERKAATEVEPATEVKPATAVEPATEVEPRKSAADTEPPVAEQTTEESTAADNVESSVGSVPIAAKSQETLGPMNETKVGEKRDLDSTVTPVPAGTATNGPEPLEGPGSKKAKTDKELVPGHNGTTAAPSKAEDEKPKKDSRSKTEKIKDAVKKVVHPGDGVGSRTRSRTKDT</sequence>
<feature type="compositionally biased region" description="Basic and acidic residues" evidence="1">
    <location>
        <begin position="183"/>
        <end position="205"/>
    </location>
</feature>
<name>A0A9W9GV34_9EURO</name>
<organism evidence="2 3">
    <name type="scientific">Penicillium bovifimosum</name>
    <dbReference type="NCBI Taxonomy" id="126998"/>
    <lineage>
        <taxon>Eukaryota</taxon>
        <taxon>Fungi</taxon>
        <taxon>Dikarya</taxon>
        <taxon>Ascomycota</taxon>
        <taxon>Pezizomycotina</taxon>
        <taxon>Eurotiomycetes</taxon>
        <taxon>Eurotiomycetidae</taxon>
        <taxon>Eurotiales</taxon>
        <taxon>Aspergillaceae</taxon>
        <taxon>Penicillium</taxon>
    </lineage>
</organism>
<evidence type="ECO:0000313" key="3">
    <source>
        <dbReference type="Proteomes" id="UP001149079"/>
    </source>
</evidence>
<gene>
    <name evidence="2" type="ORF">N7515_006492</name>
</gene>
<keyword evidence="3" id="KW-1185">Reference proteome</keyword>
<reference evidence="2" key="1">
    <citation type="submission" date="2022-11" db="EMBL/GenBank/DDBJ databases">
        <authorList>
            <person name="Petersen C."/>
        </authorList>
    </citation>
    <scope>NUCLEOTIDE SEQUENCE</scope>
    <source>
        <strain evidence="2">IBT 22155</strain>
    </source>
</reference>